<dbReference type="PANTHER" id="PTHR46268:SF25">
    <property type="entry name" value="USPA DOMAIN PROTEIN"/>
    <property type="match status" value="1"/>
</dbReference>
<accession>A0A934IL43</accession>
<dbReference type="SUPFAM" id="SSF52402">
    <property type="entry name" value="Adenine nucleotide alpha hydrolases-like"/>
    <property type="match status" value="2"/>
</dbReference>
<keyword evidence="4" id="KW-1185">Reference proteome</keyword>
<comment type="similarity">
    <text evidence="1">Belongs to the universal stress protein A family.</text>
</comment>
<dbReference type="RefSeq" id="WP_198882861.1">
    <property type="nucleotide sequence ID" value="NZ_JAEKJA010000011.1"/>
</dbReference>
<proteinExistence type="inferred from homology"/>
<gene>
    <name evidence="3" type="ORF">JCR33_14790</name>
</gene>
<feature type="domain" description="UspA" evidence="2">
    <location>
        <begin position="2"/>
        <end position="155"/>
    </location>
</feature>
<dbReference type="InterPro" id="IPR006015">
    <property type="entry name" value="Universal_stress_UspA"/>
</dbReference>
<name>A0A934IL43_9HYPH</name>
<evidence type="ECO:0000256" key="1">
    <source>
        <dbReference type="ARBA" id="ARBA00008791"/>
    </source>
</evidence>
<organism evidence="3 4">
    <name type="scientific">Acuticoccus mangrovi</name>
    <dbReference type="NCBI Taxonomy" id="2796142"/>
    <lineage>
        <taxon>Bacteria</taxon>
        <taxon>Pseudomonadati</taxon>
        <taxon>Pseudomonadota</taxon>
        <taxon>Alphaproteobacteria</taxon>
        <taxon>Hyphomicrobiales</taxon>
        <taxon>Amorphaceae</taxon>
        <taxon>Acuticoccus</taxon>
    </lineage>
</organism>
<protein>
    <submittedName>
        <fullName evidence="3">Universal stress protein</fullName>
    </submittedName>
</protein>
<dbReference type="Proteomes" id="UP000609531">
    <property type="component" value="Unassembled WGS sequence"/>
</dbReference>
<sequence>MSRIIALIDGSVYSESVCDHAAWAAQRVGVAVELVHVLGRREVGVVSADLSGSIGLGARTQLLEELAELDGQRAKLAQKRGRAILDAAHERLAATGVTVTERLRNGDLVETVQELEPDARLVIIGKRGEAADFAKLHLGSNLERVVRVCKKPVLVANRAFREPRKYLIAFDGGNSSMRAVDMASRSPFFTGLEAHILTVGPDTVENRRNIEGAVAMLSASGAPVISGIEAGQPEERISAYVEREGIDLLVMGAYGHSRIRSLIIGSTTSEMVRSCKVPVLMFR</sequence>
<evidence type="ECO:0000313" key="4">
    <source>
        <dbReference type="Proteomes" id="UP000609531"/>
    </source>
</evidence>
<comment type="caution">
    <text evidence="3">The sequence shown here is derived from an EMBL/GenBank/DDBJ whole genome shotgun (WGS) entry which is preliminary data.</text>
</comment>
<feature type="domain" description="UspA" evidence="2">
    <location>
        <begin position="213"/>
        <end position="283"/>
    </location>
</feature>
<dbReference type="PANTHER" id="PTHR46268">
    <property type="entry name" value="STRESS RESPONSE PROTEIN NHAX"/>
    <property type="match status" value="1"/>
</dbReference>
<dbReference type="Pfam" id="PF00582">
    <property type="entry name" value="Usp"/>
    <property type="match status" value="2"/>
</dbReference>
<dbReference type="EMBL" id="JAEKJA010000011">
    <property type="protein sequence ID" value="MBJ3776971.1"/>
    <property type="molecule type" value="Genomic_DNA"/>
</dbReference>
<dbReference type="InterPro" id="IPR006016">
    <property type="entry name" value="UspA"/>
</dbReference>
<dbReference type="PRINTS" id="PR01438">
    <property type="entry name" value="UNVRSLSTRESS"/>
</dbReference>
<dbReference type="AlphaFoldDB" id="A0A934IL43"/>
<evidence type="ECO:0000313" key="3">
    <source>
        <dbReference type="EMBL" id="MBJ3776971.1"/>
    </source>
</evidence>
<dbReference type="Gene3D" id="3.40.50.12370">
    <property type="match status" value="1"/>
</dbReference>
<reference evidence="3" key="1">
    <citation type="submission" date="2020-12" db="EMBL/GenBank/DDBJ databases">
        <title>Bacterial taxonomy.</title>
        <authorList>
            <person name="Pan X."/>
        </authorList>
    </citation>
    <scope>NUCLEOTIDE SEQUENCE</scope>
    <source>
        <strain evidence="3">B2012</strain>
    </source>
</reference>
<dbReference type="CDD" id="cd00293">
    <property type="entry name" value="USP-like"/>
    <property type="match status" value="2"/>
</dbReference>
<evidence type="ECO:0000259" key="2">
    <source>
        <dbReference type="Pfam" id="PF00582"/>
    </source>
</evidence>